<dbReference type="STRING" id="997353.HMPREF9144_2164"/>
<organism evidence="1 2">
    <name type="scientific">Prevotella pallens ATCC 700821</name>
    <dbReference type="NCBI Taxonomy" id="997353"/>
    <lineage>
        <taxon>Bacteria</taxon>
        <taxon>Pseudomonadati</taxon>
        <taxon>Bacteroidota</taxon>
        <taxon>Bacteroidia</taxon>
        <taxon>Bacteroidales</taxon>
        <taxon>Prevotellaceae</taxon>
        <taxon>Prevotella</taxon>
    </lineage>
</organism>
<evidence type="ECO:0000313" key="2">
    <source>
        <dbReference type="Proteomes" id="UP000004123"/>
    </source>
</evidence>
<gene>
    <name evidence="1" type="ORF">HMPREF9144_2164</name>
</gene>
<accession>F9DKH2</accession>
<sequence>MQNYKKNVGKRHFKIKIVVSLLRCQCIKKALVLQDNNYVLFRLKRM</sequence>
<dbReference type="EMBL" id="AFPY01000109">
    <property type="protein sequence ID" value="EGQ14232.1"/>
    <property type="molecule type" value="Genomic_DNA"/>
</dbReference>
<dbReference type="Proteomes" id="UP000004123">
    <property type="component" value="Unassembled WGS sequence"/>
</dbReference>
<dbReference type="HOGENOM" id="CLU_3187450_0_0_10"/>
<proteinExistence type="predicted"/>
<comment type="caution">
    <text evidence="1">The sequence shown here is derived from an EMBL/GenBank/DDBJ whole genome shotgun (WGS) entry which is preliminary data.</text>
</comment>
<name>F9DKH2_9BACT</name>
<dbReference type="AlphaFoldDB" id="F9DKH2"/>
<evidence type="ECO:0000313" key="1">
    <source>
        <dbReference type="EMBL" id="EGQ14232.1"/>
    </source>
</evidence>
<reference evidence="1 2" key="1">
    <citation type="submission" date="2011-04" db="EMBL/GenBank/DDBJ databases">
        <authorList>
            <person name="Muzny D."/>
            <person name="Qin X."/>
            <person name="Deng J."/>
            <person name="Jiang H."/>
            <person name="Liu Y."/>
            <person name="Qu J."/>
            <person name="Song X.-Z."/>
            <person name="Zhang L."/>
            <person name="Thornton R."/>
            <person name="Coyle M."/>
            <person name="Francisco L."/>
            <person name="Jackson L."/>
            <person name="Javaid M."/>
            <person name="Korchina V."/>
            <person name="Kovar C."/>
            <person name="Mata R."/>
            <person name="Mathew T."/>
            <person name="Ngo R."/>
            <person name="Nguyen L."/>
            <person name="Nguyen N."/>
            <person name="Okwuonu G."/>
            <person name="Ongeri F."/>
            <person name="Pham C."/>
            <person name="Simmons D."/>
            <person name="Wilczek-Boney K."/>
            <person name="Hale W."/>
            <person name="Jakkamsetti A."/>
            <person name="Pham P."/>
            <person name="Ruth R."/>
            <person name="San Lucas F."/>
            <person name="Warren J."/>
            <person name="Zhang J."/>
            <person name="Zhao Z."/>
            <person name="Zhou C."/>
            <person name="Zhu D."/>
            <person name="Lee S."/>
            <person name="Bess C."/>
            <person name="Blankenburg K."/>
            <person name="Forbes L."/>
            <person name="Fu Q."/>
            <person name="Gubbala S."/>
            <person name="Hirani K."/>
            <person name="Jayaseelan J.C."/>
            <person name="Lara F."/>
            <person name="Munidasa M."/>
            <person name="Palculict T."/>
            <person name="Patil S."/>
            <person name="Pu L.-L."/>
            <person name="Saada N."/>
            <person name="Tang L."/>
            <person name="Weissenberger G."/>
            <person name="Zhu Y."/>
            <person name="Hemphill L."/>
            <person name="Shang Y."/>
            <person name="Youmans B."/>
            <person name="Ayvaz T."/>
            <person name="Ross M."/>
            <person name="Santibanez J."/>
            <person name="Aqrawi P."/>
            <person name="Gross S."/>
            <person name="Joshi V."/>
            <person name="Fowler G."/>
            <person name="Nazareth L."/>
            <person name="Reid J."/>
            <person name="Worley K."/>
            <person name="Petrosino J."/>
            <person name="Highlander S."/>
            <person name="Gibbs R."/>
        </authorList>
    </citation>
    <scope>NUCLEOTIDE SEQUENCE [LARGE SCALE GENOMIC DNA]</scope>
    <source>
        <strain evidence="1 2">ATCC 700821</strain>
    </source>
</reference>
<protein>
    <submittedName>
        <fullName evidence="1">Uncharacterized protein</fullName>
    </submittedName>
</protein>